<dbReference type="PANTHER" id="PTHR34351:SF1">
    <property type="entry name" value="SLR1927 PROTEIN"/>
    <property type="match status" value="1"/>
</dbReference>
<evidence type="ECO:0000313" key="3">
    <source>
        <dbReference type="Proteomes" id="UP000057609"/>
    </source>
</evidence>
<accession>A0A0B5B9B4</accession>
<feature type="transmembrane region" description="Helical" evidence="1">
    <location>
        <begin position="28"/>
        <end position="49"/>
    </location>
</feature>
<reference evidence="2 3" key="1">
    <citation type="journal article" date="2015" name="Genome Announc.">
        <title>Complete Genome of Geobacter pickeringii G13T, a Metal-Reducing Isolate from Sedimentary Kaolin Deposits.</title>
        <authorList>
            <person name="Badalamenti J.P."/>
            <person name="Bond D.R."/>
        </authorList>
    </citation>
    <scope>NUCLEOTIDE SEQUENCE [LARGE SCALE GENOMIC DNA]</scope>
    <source>
        <strain evidence="2 3">G13</strain>
    </source>
</reference>
<organism evidence="2 3">
    <name type="scientific">Geobacter pickeringii</name>
    <dbReference type="NCBI Taxonomy" id="345632"/>
    <lineage>
        <taxon>Bacteria</taxon>
        <taxon>Pseudomonadati</taxon>
        <taxon>Thermodesulfobacteriota</taxon>
        <taxon>Desulfuromonadia</taxon>
        <taxon>Geobacterales</taxon>
        <taxon>Geobacteraceae</taxon>
        <taxon>Geobacter</taxon>
    </lineage>
</organism>
<proteinExistence type="predicted"/>
<keyword evidence="1" id="KW-0472">Membrane</keyword>
<keyword evidence="1" id="KW-0812">Transmembrane</keyword>
<gene>
    <name evidence="2" type="ORF">GPICK_08060</name>
</gene>
<dbReference type="Proteomes" id="UP000057609">
    <property type="component" value="Chromosome"/>
</dbReference>
<dbReference type="STRING" id="345632.GPICK_08060"/>
<dbReference type="EMBL" id="CP009788">
    <property type="protein sequence ID" value="AJE03313.1"/>
    <property type="molecule type" value="Genomic_DNA"/>
</dbReference>
<protein>
    <submittedName>
        <fullName evidence="2">Uncharacterized protein</fullName>
    </submittedName>
</protein>
<evidence type="ECO:0000313" key="2">
    <source>
        <dbReference type="EMBL" id="AJE03313.1"/>
    </source>
</evidence>
<keyword evidence="3" id="KW-1185">Reference proteome</keyword>
<sequence>MKLTRAGGAYIAITLLFGFAAVNTGNNLLFLVVSALLGFMAVSGVMGWLNIRDLSLAVRFADEIYDGQETFASLRVENRKRVMTSFLLRIEIGGAWIDFPMVGRRTVETGVLPVTFRGRGEKRGVSAVVSSPFPINFFVRSRSVYLDGRCIVFPRPAPCEGGPASPGRRWRGERRSLQRGFEGEVEKIAGYTGTEPLKLIHWRLSARHGDLKVKELTSSAADPLMIDISRLPGRSIEEALSCGAWLVNRGIRANQPVGLIAGETLIAPAASRPHRLKLLTVLALHGSH</sequence>
<evidence type="ECO:0000256" key="1">
    <source>
        <dbReference type="SAM" id="Phobius"/>
    </source>
</evidence>
<keyword evidence="1" id="KW-1133">Transmembrane helix</keyword>
<dbReference type="AlphaFoldDB" id="A0A0B5B9B4"/>
<feature type="transmembrane region" description="Helical" evidence="1">
    <location>
        <begin position="7"/>
        <end position="22"/>
    </location>
</feature>
<dbReference type="HOGENOM" id="CLU_054568_1_0_7"/>
<dbReference type="KEGG" id="gpi:GPICK_08060"/>
<name>A0A0B5B9B4_9BACT</name>
<dbReference type="PANTHER" id="PTHR34351">
    <property type="entry name" value="SLR1927 PROTEIN-RELATED"/>
    <property type="match status" value="1"/>
</dbReference>
<dbReference type="OrthoDB" id="9778037at2"/>